<dbReference type="AlphaFoldDB" id="A0A431TE00"/>
<evidence type="ECO:0000259" key="1">
    <source>
        <dbReference type="PROSITE" id="PS50987"/>
    </source>
</evidence>
<dbReference type="OrthoDB" id="9791888at2"/>
<reference evidence="2 3" key="1">
    <citation type="submission" date="2018-12" db="EMBL/GenBank/DDBJ databases">
        <title>The genome of Variovorax gossypii DSM 100435.</title>
        <authorList>
            <person name="Gao J."/>
            <person name="Sun J."/>
        </authorList>
    </citation>
    <scope>NUCLEOTIDE SEQUENCE [LARGE SCALE GENOMIC DNA]</scope>
    <source>
        <strain evidence="2 3">DSM 100435</strain>
    </source>
</reference>
<dbReference type="SUPFAM" id="SSF46785">
    <property type="entry name" value="Winged helix' DNA-binding domain"/>
    <property type="match status" value="1"/>
</dbReference>
<dbReference type="PRINTS" id="PR00778">
    <property type="entry name" value="HTHARSR"/>
</dbReference>
<dbReference type="PANTHER" id="PTHR38600:SF2">
    <property type="entry name" value="SLL0088 PROTEIN"/>
    <property type="match status" value="1"/>
</dbReference>
<organism evidence="2 3">
    <name type="scientific">Variovorax gossypii</name>
    <dbReference type="NCBI Taxonomy" id="1679495"/>
    <lineage>
        <taxon>Bacteria</taxon>
        <taxon>Pseudomonadati</taxon>
        <taxon>Pseudomonadota</taxon>
        <taxon>Betaproteobacteria</taxon>
        <taxon>Burkholderiales</taxon>
        <taxon>Comamonadaceae</taxon>
        <taxon>Variovorax</taxon>
    </lineage>
</organism>
<comment type="caution">
    <text evidence="2">The sequence shown here is derived from an EMBL/GenBank/DDBJ whole genome shotgun (WGS) entry which is preliminary data.</text>
</comment>
<keyword evidence="3" id="KW-1185">Reference proteome</keyword>
<dbReference type="NCBIfam" id="NF033788">
    <property type="entry name" value="HTH_metalloreg"/>
    <property type="match status" value="1"/>
</dbReference>
<evidence type="ECO:0000313" key="2">
    <source>
        <dbReference type="EMBL" id="RTQ30683.1"/>
    </source>
</evidence>
<name>A0A431TE00_9BURK</name>
<dbReference type="InterPro" id="IPR036388">
    <property type="entry name" value="WH-like_DNA-bd_sf"/>
</dbReference>
<accession>A0A431TE00</accession>
<dbReference type="PROSITE" id="PS50987">
    <property type="entry name" value="HTH_ARSR_2"/>
    <property type="match status" value="1"/>
</dbReference>
<dbReference type="GO" id="GO:0003700">
    <property type="term" value="F:DNA-binding transcription factor activity"/>
    <property type="evidence" value="ECO:0007669"/>
    <property type="project" value="InterPro"/>
</dbReference>
<gene>
    <name evidence="2" type="ORF">EJP69_28800</name>
</gene>
<dbReference type="InterPro" id="IPR011991">
    <property type="entry name" value="ArsR-like_HTH"/>
</dbReference>
<protein>
    <submittedName>
        <fullName evidence="2">Transcriptional regulator</fullName>
    </submittedName>
</protein>
<dbReference type="RefSeq" id="WP_126473817.1">
    <property type="nucleotide sequence ID" value="NZ_RXOE01000012.1"/>
</dbReference>
<dbReference type="Pfam" id="PF12840">
    <property type="entry name" value="HTH_20"/>
    <property type="match status" value="1"/>
</dbReference>
<dbReference type="Proteomes" id="UP000267418">
    <property type="component" value="Unassembled WGS sequence"/>
</dbReference>
<dbReference type="SMART" id="SM00418">
    <property type="entry name" value="HTH_ARSR"/>
    <property type="match status" value="1"/>
</dbReference>
<feature type="domain" description="HTH arsR-type" evidence="1">
    <location>
        <begin position="1"/>
        <end position="93"/>
    </location>
</feature>
<dbReference type="InterPro" id="IPR001845">
    <property type="entry name" value="HTH_ArsR_DNA-bd_dom"/>
</dbReference>
<dbReference type="EMBL" id="RXOE01000012">
    <property type="protein sequence ID" value="RTQ30683.1"/>
    <property type="molecule type" value="Genomic_DNA"/>
</dbReference>
<sequence>MPHATANLDLTFQALADPTRRDIVERLSRGQATVSEIAEPYAMSLPAVVQHLALLEASGLVRSEKVGRVRTCRIDTATLSLAEMWFNRRRAEWDQRLDRLGEHLKHFPDGESN</sequence>
<dbReference type="Gene3D" id="1.10.10.10">
    <property type="entry name" value="Winged helix-like DNA-binding domain superfamily/Winged helix DNA-binding domain"/>
    <property type="match status" value="1"/>
</dbReference>
<dbReference type="PANTHER" id="PTHR38600">
    <property type="entry name" value="TRANSCRIPTIONAL REGULATORY PROTEIN"/>
    <property type="match status" value="1"/>
</dbReference>
<proteinExistence type="predicted"/>
<evidence type="ECO:0000313" key="3">
    <source>
        <dbReference type="Proteomes" id="UP000267418"/>
    </source>
</evidence>
<dbReference type="InterPro" id="IPR036390">
    <property type="entry name" value="WH_DNA-bd_sf"/>
</dbReference>
<dbReference type="CDD" id="cd00090">
    <property type="entry name" value="HTH_ARSR"/>
    <property type="match status" value="1"/>
</dbReference>